<keyword evidence="8" id="KW-1133">Transmembrane helix</keyword>
<evidence type="ECO:0000256" key="14">
    <source>
        <dbReference type="PIRSR" id="PIRSR634016-4"/>
    </source>
</evidence>
<dbReference type="GO" id="GO:0016020">
    <property type="term" value="C:membrane"/>
    <property type="evidence" value="ECO:0007669"/>
    <property type="project" value="UniProtKB-SubCell"/>
</dbReference>
<evidence type="ECO:0000256" key="16">
    <source>
        <dbReference type="SAM" id="SignalP"/>
    </source>
</evidence>
<dbReference type="InterPro" id="IPR024571">
    <property type="entry name" value="ERAP1-like_C_dom"/>
</dbReference>
<dbReference type="InterPro" id="IPR014782">
    <property type="entry name" value="Peptidase_M1_dom"/>
</dbReference>
<evidence type="ECO:0000256" key="15">
    <source>
        <dbReference type="RuleBase" id="RU364040"/>
    </source>
</evidence>
<dbReference type="InterPro" id="IPR027268">
    <property type="entry name" value="Peptidase_M4/M1_CTD_sf"/>
</dbReference>
<evidence type="ECO:0000256" key="5">
    <source>
        <dbReference type="ARBA" id="ARBA00022723"/>
    </source>
</evidence>
<keyword evidence="11" id="KW-0325">Glycoprotein</keyword>
<dbReference type="EC" id="3.4.11.-" evidence="15"/>
<dbReference type="PANTHER" id="PTHR11533">
    <property type="entry name" value="PROTEASE M1 ZINC METALLOPROTEASE"/>
    <property type="match status" value="1"/>
</dbReference>
<feature type="domain" description="Peptidase M1 membrane alanine aminopeptidase" evidence="17">
    <location>
        <begin position="125"/>
        <end position="365"/>
    </location>
</feature>
<protein>
    <recommendedName>
        <fullName evidence="15">Aminopeptidase</fullName>
        <ecNumber evidence="15">3.4.11.-</ecNumber>
    </recommendedName>
</protein>
<evidence type="ECO:0000256" key="8">
    <source>
        <dbReference type="ARBA" id="ARBA00022989"/>
    </source>
</evidence>
<keyword evidence="20" id="KW-1185">Reference proteome</keyword>
<dbReference type="Pfam" id="PF01433">
    <property type="entry name" value="Peptidase_M1"/>
    <property type="match status" value="1"/>
</dbReference>
<dbReference type="PANTHER" id="PTHR11533:SF301">
    <property type="entry name" value="AMINOPEPTIDASE"/>
    <property type="match status" value="1"/>
</dbReference>
<dbReference type="MEROPS" id="M01.015"/>
<dbReference type="Gene3D" id="2.60.40.1910">
    <property type="match status" value="1"/>
</dbReference>
<dbReference type="InterPro" id="IPR034016">
    <property type="entry name" value="M1_APN-typ"/>
</dbReference>
<evidence type="ECO:0000256" key="6">
    <source>
        <dbReference type="ARBA" id="ARBA00022801"/>
    </source>
</evidence>
<gene>
    <name evidence="19" type="ORF">OESDEN_07764</name>
</gene>
<comment type="cofactor">
    <cofactor evidence="13 15">
        <name>Zn(2+)</name>
        <dbReference type="ChEBI" id="CHEBI:29105"/>
    </cofactor>
    <text evidence="13 15">Binds 1 zinc ion per subunit.</text>
</comment>
<evidence type="ECO:0000256" key="3">
    <source>
        <dbReference type="ARBA" id="ARBA00022670"/>
    </source>
</evidence>
<organism evidence="19 20">
    <name type="scientific">Oesophagostomum dentatum</name>
    <name type="common">Nodular worm</name>
    <dbReference type="NCBI Taxonomy" id="61180"/>
    <lineage>
        <taxon>Eukaryota</taxon>
        <taxon>Metazoa</taxon>
        <taxon>Ecdysozoa</taxon>
        <taxon>Nematoda</taxon>
        <taxon>Chromadorea</taxon>
        <taxon>Rhabditida</taxon>
        <taxon>Rhabditina</taxon>
        <taxon>Rhabditomorpha</taxon>
        <taxon>Strongyloidea</taxon>
        <taxon>Strongylidae</taxon>
        <taxon>Oesophagostomum</taxon>
    </lineage>
</organism>
<evidence type="ECO:0000256" key="7">
    <source>
        <dbReference type="ARBA" id="ARBA00022833"/>
    </source>
</evidence>
<evidence type="ECO:0000313" key="20">
    <source>
        <dbReference type="Proteomes" id="UP000053660"/>
    </source>
</evidence>
<keyword evidence="15" id="KW-0031">Aminopeptidase</keyword>
<dbReference type="FunFam" id="1.10.390.10:FF:000016">
    <property type="entry name" value="Glutamyl aminopeptidase"/>
    <property type="match status" value="1"/>
</dbReference>
<keyword evidence="6 15" id="KW-0378">Hydrolase</keyword>
<dbReference type="CDD" id="cd09601">
    <property type="entry name" value="M1_APN-Q_like"/>
    <property type="match status" value="1"/>
</dbReference>
<feature type="binding site" evidence="13">
    <location>
        <position position="201"/>
    </location>
    <ligand>
        <name>Zn(2+)</name>
        <dbReference type="ChEBI" id="CHEBI:29105"/>
        <note>catalytic</note>
    </ligand>
</feature>
<comment type="similarity">
    <text evidence="2 15">Belongs to the peptidase M1 family.</text>
</comment>
<feature type="domain" description="ERAP1-like C-terminal" evidence="18">
    <location>
        <begin position="442"/>
        <end position="757"/>
    </location>
</feature>
<evidence type="ECO:0000256" key="1">
    <source>
        <dbReference type="ARBA" id="ARBA00004167"/>
    </source>
</evidence>
<proteinExistence type="inferred from homology"/>
<dbReference type="InterPro" id="IPR001930">
    <property type="entry name" value="Peptidase_M1"/>
</dbReference>
<dbReference type="OrthoDB" id="10031169at2759"/>
<dbReference type="GO" id="GO:0043171">
    <property type="term" value="P:peptide catabolic process"/>
    <property type="evidence" value="ECO:0007669"/>
    <property type="project" value="TreeGrafter"/>
</dbReference>
<dbReference type="SUPFAM" id="SSF55486">
    <property type="entry name" value="Metalloproteases ('zincins'), catalytic domain"/>
    <property type="match status" value="1"/>
</dbReference>
<name>A0A0B1T522_OESDE</name>
<keyword evidence="16" id="KW-0732">Signal</keyword>
<evidence type="ECO:0000256" key="12">
    <source>
        <dbReference type="PIRSR" id="PIRSR634016-1"/>
    </source>
</evidence>
<keyword evidence="7 13" id="KW-0862">Zinc</keyword>
<keyword evidence="10" id="KW-0472">Membrane</keyword>
<sequence length="806" mass="92619">MATTTSLWQISAALLVLLSQALAIPLNASSPACLLCLTRESIRLPRFLEPTHYDLTLTTYLPGYVKFPPHRDFTVEGEVVITLEVLEPTPVIVLHMKDIKVHKDKSHLDMVRVWSRKDMKKLSDYGVDAGVKCLDYFDDLYKHPFPLKKQDMFALPDHSWDAMENWGLVTYREPSLLYDSRFCKPEDKRWIADVVAHELAHQWFGNLVTMKWWDDLWLNEGFAKYNEDLGADAISDGKFKMKDYFCVDALRKAMDRDCLSSSHPLSHKIDKTEQIYEAFDPISYHKGASVIRMMANILGEDNFNKGVSSMNYSVHCIKVLLQHYLDKYKYSNANSSDLWDTIGEVVSGVQGPEGDLNISDYADQWTTQMGFPLVNCEPENETYVKLTQERYKRNAKSMDPAEYSKPQYDFKWEVPIWHQKGKDPVKLAWLPRGEFYDPEQPFVINVDRKGYYRQNHDQKGWEKIAKQLKDDHKVYSVPTRNGIISDAFAAALIDKVPYETVFDLLGYLKDEEEYIPWDEALHGFFNVLQYLGHGPEAEPARKYMLNLMKPLYEKCDFDTISKDYTNDDKFSDLIRDSKILKAYCRLGDKDCAAKYKKLFDEEVLPKCEDENITLASECVSIAAPLRESAYCYGIKEGDEAAYNKVMELYLAETVQVEKNALRRALACTKNATALNELMTMALDRNSTFARSQDILSIFRSVSRNPDGEQAVFKFLLDHWDLIYEGLEGDHNAIAGIISTAGYGIRTHEDVEKASALLPLILRNLKKTGKHADEFAAFDRVIEKAEQKVEWIGKHSQGLVDYFKKST</sequence>
<evidence type="ECO:0000256" key="9">
    <source>
        <dbReference type="ARBA" id="ARBA00023049"/>
    </source>
</evidence>
<feature type="binding site" evidence="13">
    <location>
        <position position="220"/>
    </location>
    <ligand>
        <name>Zn(2+)</name>
        <dbReference type="ChEBI" id="CHEBI:29105"/>
        <note>catalytic</note>
    </ligand>
</feature>
<dbReference type="PRINTS" id="PR00756">
    <property type="entry name" value="ALADIPTASE"/>
</dbReference>
<feature type="site" description="Transition state stabilizer" evidence="14">
    <location>
        <position position="284"/>
    </location>
</feature>
<evidence type="ECO:0000256" key="11">
    <source>
        <dbReference type="ARBA" id="ARBA00023180"/>
    </source>
</evidence>
<dbReference type="Proteomes" id="UP000053660">
    <property type="component" value="Unassembled WGS sequence"/>
</dbReference>
<dbReference type="GO" id="GO:0005615">
    <property type="term" value="C:extracellular space"/>
    <property type="evidence" value="ECO:0007669"/>
    <property type="project" value="TreeGrafter"/>
</dbReference>
<reference evidence="19 20" key="1">
    <citation type="submission" date="2014-03" db="EMBL/GenBank/DDBJ databases">
        <title>Draft genome of the hookworm Oesophagostomum dentatum.</title>
        <authorList>
            <person name="Mitreva M."/>
        </authorList>
    </citation>
    <scope>NUCLEOTIDE SEQUENCE [LARGE SCALE GENOMIC DNA]</scope>
    <source>
        <strain evidence="19 20">OD-Hann</strain>
    </source>
</reference>
<keyword evidence="5 13" id="KW-0479">Metal-binding</keyword>
<dbReference type="SUPFAM" id="SSF63737">
    <property type="entry name" value="Leukotriene A4 hydrolase N-terminal domain"/>
    <property type="match status" value="1"/>
</dbReference>
<dbReference type="GO" id="GO:0070006">
    <property type="term" value="F:metalloaminopeptidase activity"/>
    <property type="evidence" value="ECO:0007669"/>
    <property type="project" value="TreeGrafter"/>
</dbReference>
<dbReference type="InterPro" id="IPR042097">
    <property type="entry name" value="Aminopeptidase_N-like_N_sf"/>
</dbReference>
<evidence type="ECO:0000256" key="4">
    <source>
        <dbReference type="ARBA" id="ARBA00022692"/>
    </source>
</evidence>
<evidence type="ECO:0000256" key="2">
    <source>
        <dbReference type="ARBA" id="ARBA00010136"/>
    </source>
</evidence>
<dbReference type="AlphaFoldDB" id="A0A0B1T522"/>
<keyword evidence="9 15" id="KW-0482">Metalloprotease</keyword>
<keyword evidence="4" id="KW-0812">Transmembrane</keyword>
<dbReference type="GO" id="GO:0006508">
    <property type="term" value="P:proteolysis"/>
    <property type="evidence" value="ECO:0007669"/>
    <property type="project" value="UniProtKB-KW"/>
</dbReference>
<dbReference type="EMBL" id="KN551407">
    <property type="protein sequence ID" value="KHJ92349.1"/>
    <property type="molecule type" value="Genomic_DNA"/>
</dbReference>
<dbReference type="GO" id="GO:0005737">
    <property type="term" value="C:cytoplasm"/>
    <property type="evidence" value="ECO:0007669"/>
    <property type="project" value="TreeGrafter"/>
</dbReference>
<feature type="active site" description="Proton acceptor" evidence="12">
    <location>
        <position position="198"/>
    </location>
</feature>
<dbReference type="GO" id="GO:0042277">
    <property type="term" value="F:peptide binding"/>
    <property type="evidence" value="ECO:0007669"/>
    <property type="project" value="TreeGrafter"/>
</dbReference>
<dbReference type="Gene3D" id="1.10.390.10">
    <property type="entry name" value="Neutral Protease Domain 2"/>
    <property type="match status" value="1"/>
</dbReference>
<dbReference type="GO" id="GO:0008270">
    <property type="term" value="F:zinc ion binding"/>
    <property type="evidence" value="ECO:0007669"/>
    <property type="project" value="UniProtKB-UniRule"/>
</dbReference>
<dbReference type="InterPro" id="IPR050344">
    <property type="entry name" value="Peptidase_M1_aminopeptidases"/>
</dbReference>
<evidence type="ECO:0000256" key="10">
    <source>
        <dbReference type="ARBA" id="ARBA00023136"/>
    </source>
</evidence>
<feature type="binding site" evidence="13">
    <location>
        <position position="197"/>
    </location>
    <ligand>
        <name>Zn(2+)</name>
        <dbReference type="ChEBI" id="CHEBI:29105"/>
        <note>catalytic</note>
    </ligand>
</feature>
<keyword evidence="3 15" id="KW-0645">Protease</keyword>
<evidence type="ECO:0000256" key="13">
    <source>
        <dbReference type="PIRSR" id="PIRSR634016-3"/>
    </source>
</evidence>
<dbReference type="Pfam" id="PF11838">
    <property type="entry name" value="ERAP1_C"/>
    <property type="match status" value="1"/>
</dbReference>
<dbReference type="Gene3D" id="1.25.50.20">
    <property type="match status" value="1"/>
</dbReference>
<feature type="chain" id="PRO_5002065578" description="Aminopeptidase" evidence="16">
    <location>
        <begin position="24"/>
        <end position="806"/>
    </location>
</feature>
<feature type="signal peptide" evidence="16">
    <location>
        <begin position="1"/>
        <end position="23"/>
    </location>
</feature>
<comment type="subcellular location">
    <subcellularLocation>
        <location evidence="1">Membrane</location>
        <topology evidence="1">Single-pass membrane protein</topology>
    </subcellularLocation>
</comment>
<evidence type="ECO:0000259" key="18">
    <source>
        <dbReference type="Pfam" id="PF11838"/>
    </source>
</evidence>
<evidence type="ECO:0000313" key="19">
    <source>
        <dbReference type="EMBL" id="KHJ92349.1"/>
    </source>
</evidence>
<accession>A0A0B1T522</accession>
<evidence type="ECO:0000259" key="17">
    <source>
        <dbReference type="Pfam" id="PF01433"/>
    </source>
</evidence>